<comment type="caution">
    <text evidence="2">The sequence shown here is derived from an EMBL/GenBank/DDBJ whole genome shotgun (WGS) entry which is preliminary data.</text>
</comment>
<sequence length="289" mass="32258">MKTIYKTVDSKVAVLKLYNEQLKKLDCDFNDLFIDTSFGKTHLIETGNFNGTPLLVFHGGNSTTSYNLLLFRFLLKDFHIFAVDIIGHPGKSAEVSLSPYGYDYGKWASEVIYGLGFEKISCFGCSFGGGVLAKLMCVAPEKIKKSVLVVPSGIKNAVPISSIKMMIPLIKYIVTKKEKYIKETALYMSITEENLDDDILDILKNSFECVKTKVGMPSNVKGKLINKCDAPTLIMASEHDCLFPAKNVLKRAKKILPSCVTYEMIGRGHIHLLTEAEKQMIVKFLTQTM</sequence>
<dbReference type="Proteomes" id="UP001232584">
    <property type="component" value="Unassembled WGS sequence"/>
</dbReference>
<dbReference type="SUPFAM" id="SSF53474">
    <property type="entry name" value="alpha/beta-Hydrolases"/>
    <property type="match status" value="1"/>
</dbReference>
<dbReference type="Gene3D" id="3.40.50.1820">
    <property type="entry name" value="alpha/beta hydrolase"/>
    <property type="match status" value="1"/>
</dbReference>
<evidence type="ECO:0000259" key="1">
    <source>
        <dbReference type="Pfam" id="PF00561"/>
    </source>
</evidence>
<feature type="domain" description="AB hydrolase-1" evidence="1">
    <location>
        <begin position="53"/>
        <end position="180"/>
    </location>
</feature>
<dbReference type="EMBL" id="JAUSWG010000013">
    <property type="protein sequence ID" value="MDQ0557637.1"/>
    <property type="molecule type" value="Genomic_DNA"/>
</dbReference>
<dbReference type="InterPro" id="IPR029058">
    <property type="entry name" value="AB_hydrolase_fold"/>
</dbReference>
<dbReference type="InterPro" id="IPR000073">
    <property type="entry name" value="AB_hydrolase_1"/>
</dbReference>
<dbReference type="RefSeq" id="WP_307508942.1">
    <property type="nucleotide sequence ID" value="NZ_BAAACE010000028.1"/>
</dbReference>
<evidence type="ECO:0000313" key="2">
    <source>
        <dbReference type="EMBL" id="MDQ0557637.1"/>
    </source>
</evidence>
<dbReference type="InterPro" id="IPR050266">
    <property type="entry name" value="AB_hydrolase_sf"/>
</dbReference>
<reference evidence="2 3" key="1">
    <citation type="submission" date="2023-07" db="EMBL/GenBank/DDBJ databases">
        <title>Genomic Encyclopedia of Type Strains, Phase IV (KMG-IV): sequencing the most valuable type-strain genomes for metagenomic binning, comparative biology and taxonomic classification.</title>
        <authorList>
            <person name="Goeker M."/>
        </authorList>
    </citation>
    <scope>NUCLEOTIDE SEQUENCE [LARGE SCALE GENOMIC DNA]</scope>
    <source>
        <strain evidence="2 3">DSM 15049</strain>
    </source>
</reference>
<gene>
    <name evidence="2" type="ORF">QOZ92_002772</name>
</gene>
<dbReference type="PANTHER" id="PTHR43798:SF33">
    <property type="entry name" value="HYDROLASE, PUTATIVE (AFU_ORTHOLOGUE AFUA_2G14860)-RELATED"/>
    <property type="match status" value="1"/>
</dbReference>
<proteinExistence type="predicted"/>
<protein>
    <submittedName>
        <fullName evidence="2">Pimeloyl-ACP methyl ester carboxylesterase</fullName>
    </submittedName>
</protein>
<accession>A0ABU0N399</accession>
<evidence type="ECO:0000313" key="3">
    <source>
        <dbReference type="Proteomes" id="UP001232584"/>
    </source>
</evidence>
<dbReference type="Pfam" id="PF00561">
    <property type="entry name" value="Abhydrolase_1"/>
    <property type="match status" value="1"/>
</dbReference>
<organism evidence="2 3">
    <name type="scientific">Paraclostridium ghonii</name>
    <dbReference type="NCBI Taxonomy" id="29358"/>
    <lineage>
        <taxon>Bacteria</taxon>
        <taxon>Bacillati</taxon>
        <taxon>Bacillota</taxon>
        <taxon>Clostridia</taxon>
        <taxon>Peptostreptococcales</taxon>
        <taxon>Peptostreptococcaceae</taxon>
        <taxon>Paraclostridium</taxon>
    </lineage>
</organism>
<keyword evidence="3" id="KW-1185">Reference proteome</keyword>
<name>A0ABU0N399_9FIRM</name>
<dbReference type="PANTHER" id="PTHR43798">
    <property type="entry name" value="MONOACYLGLYCEROL LIPASE"/>
    <property type="match status" value="1"/>
</dbReference>